<keyword evidence="3 9" id="KW-0812">Transmembrane</keyword>
<keyword evidence="2 9" id="KW-0813">Transport</keyword>
<evidence type="ECO:0000313" key="13">
    <source>
        <dbReference type="Ensembl" id="ENSSVLP00005004226.1"/>
    </source>
</evidence>
<dbReference type="AlphaFoldDB" id="A0A8D2AUI7"/>
<evidence type="ECO:0000256" key="11">
    <source>
        <dbReference type="SAM" id="Phobius"/>
    </source>
</evidence>
<evidence type="ECO:0000256" key="2">
    <source>
        <dbReference type="ARBA" id="ARBA00022448"/>
    </source>
</evidence>
<dbReference type="SUPFAM" id="SSF81324">
    <property type="entry name" value="Voltage-gated potassium channels"/>
    <property type="match status" value="2"/>
</dbReference>
<proteinExistence type="inferred from homology"/>
<dbReference type="OrthoDB" id="297496at2759"/>
<organism evidence="13 14">
    <name type="scientific">Sciurus vulgaris</name>
    <name type="common">Eurasian red squirrel</name>
    <dbReference type="NCBI Taxonomy" id="55149"/>
    <lineage>
        <taxon>Eukaryota</taxon>
        <taxon>Metazoa</taxon>
        <taxon>Chordata</taxon>
        <taxon>Craniata</taxon>
        <taxon>Vertebrata</taxon>
        <taxon>Euteleostomi</taxon>
        <taxon>Mammalia</taxon>
        <taxon>Eutheria</taxon>
        <taxon>Euarchontoglires</taxon>
        <taxon>Glires</taxon>
        <taxon>Rodentia</taxon>
        <taxon>Sciuromorpha</taxon>
        <taxon>Sciuridae</taxon>
        <taxon>Sciurinae</taxon>
        <taxon>Sciurini</taxon>
        <taxon>Sciurus</taxon>
    </lineage>
</organism>
<dbReference type="Proteomes" id="UP000694564">
    <property type="component" value="Chromosome 4"/>
</dbReference>
<dbReference type="GeneTree" id="ENSGT00700000104522"/>
<protein>
    <recommendedName>
        <fullName evidence="12">Potassium channel domain-containing protein</fullName>
    </recommendedName>
</protein>
<feature type="domain" description="Potassium channel" evidence="12">
    <location>
        <begin position="116"/>
        <end position="153"/>
    </location>
</feature>
<keyword evidence="6 9" id="KW-0406">Ion transport</keyword>
<dbReference type="GO" id="GO:0030322">
    <property type="term" value="P:stabilization of membrane potential"/>
    <property type="evidence" value="ECO:0007669"/>
    <property type="project" value="TreeGrafter"/>
</dbReference>
<evidence type="ECO:0000259" key="12">
    <source>
        <dbReference type="Pfam" id="PF07885"/>
    </source>
</evidence>
<evidence type="ECO:0000313" key="14">
    <source>
        <dbReference type="Proteomes" id="UP000694564"/>
    </source>
</evidence>
<evidence type="ECO:0000256" key="6">
    <source>
        <dbReference type="ARBA" id="ARBA00023065"/>
    </source>
</evidence>
<evidence type="ECO:0000256" key="10">
    <source>
        <dbReference type="SAM" id="MobiDB-lite"/>
    </source>
</evidence>
<keyword evidence="4" id="KW-0630">Potassium</keyword>
<dbReference type="PANTHER" id="PTHR11003:SF346">
    <property type="entry name" value="POTASSIUM CHANNEL SUBFAMILY K MEMBER 18"/>
    <property type="match status" value="1"/>
</dbReference>
<evidence type="ECO:0000256" key="5">
    <source>
        <dbReference type="ARBA" id="ARBA00022989"/>
    </source>
</evidence>
<keyword evidence="7 11" id="KW-0472">Membrane</keyword>
<sequence>MWRNTPRGPDSHWDKCGFLEPLTLEDKVVVWGHSLCSCPELLFSFQGWAVLYPKHGLSLPCAAQAPNLSLSAPGTGELYASHRTPHQGQGKGGALGSLWEGRWEQKPPQALSSPPGYGHLYPVTKPGKYLCMLYALFGIPLMFLVLTDIGDILATIFSESYNQLRKLPLLPGAPSEGCSGLRCRRKPQAKPREAAQTIPQIIISAEEPQGPKPGKRPSVPGRAWERLERLLSPQEKQSLRAAAPGAMERSNSCPELALGRLSASILSNLDQVGRPVERLDVPLPAIALVVLAYISCAAALIPIWETKLNFESAFYFCFITLTTIGFGDTRLEHPAFFLFFSLYLLIGMELVCIAFKLLQARLLRGCADLMLFLAQGKLCRLVGECRPGLPRQTGAASHLVGQSSDTEAHPPTLGPGDTPCTKAEFGLVSLGIRGKPFTPSPQVQVNCVCICGKHRTDHLTLSLPACDPRKAELCPRNCTFSQRSLPELPGHP</sequence>
<comment type="similarity">
    <text evidence="9">Belongs to the two pore domain potassium channel (TC 1.A.1.8) family.</text>
</comment>
<feature type="transmembrane region" description="Helical" evidence="11">
    <location>
        <begin position="133"/>
        <end position="157"/>
    </location>
</feature>
<dbReference type="PRINTS" id="PR01333">
    <property type="entry name" value="2POREKCHANEL"/>
</dbReference>
<dbReference type="GO" id="GO:0022841">
    <property type="term" value="F:potassium ion leak channel activity"/>
    <property type="evidence" value="ECO:0007669"/>
    <property type="project" value="TreeGrafter"/>
</dbReference>
<keyword evidence="8 9" id="KW-0407">Ion channel</keyword>
<comment type="subcellular location">
    <subcellularLocation>
        <location evidence="1">Membrane</location>
        <topology evidence="1">Multi-pass membrane protein</topology>
    </subcellularLocation>
</comment>
<name>A0A8D2AUI7_SCIVU</name>
<dbReference type="PANTHER" id="PTHR11003">
    <property type="entry name" value="POTASSIUM CHANNEL, SUBFAMILY K"/>
    <property type="match status" value="1"/>
</dbReference>
<feature type="transmembrane region" description="Helical" evidence="11">
    <location>
        <begin position="335"/>
        <end position="355"/>
    </location>
</feature>
<feature type="transmembrane region" description="Helical" evidence="11">
    <location>
        <begin position="281"/>
        <end position="301"/>
    </location>
</feature>
<dbReference type="GO" id="GO:0005886">
    <property type="term" value="C:plasma membrane"/>
    <property type="evidence" value="ECO:0007669"/>
    <property type="project" value="TreeGrafter"/>
</dbReference>
<feature type="domain" description="Potassium channel" evidence="12">
    <location>
        <begin position="289"/>
        <end position="362"/>
    </location>
</feature>
<feature type="region of interest" description="Disordered" evidence="10">
    <location>
        <begin position="394"/>
        <end position="416"/>
    </location>
</feature>
<reference evidence="13" key="1">
    <citation type="submission" date="2025-08" db="UniProtKB">
        <authorList>
            <consortium name="Ensembl"/>
        </authorList>
    </citation>
    <scope>IDENTIFICATION</scope>
</reference>
<evidence type="ECO:0000256" key="4">
    <source>
        <dbReference type="ARBA" id="ARBA00022958"/>
    </source>
</evidence>
<evidence type="ECO:0000256" key="1">
    <source>
        <dbReference type="ARBA" id="ARBA00004141"/>
    </source>
</evidence>
<feature type="transmembrane region" description="Helical" evidence="11">
    <location>
        <begin position="313"/>
        <end position="329"/>
    </location>
</feature>
<dbReference type="InterPro" id="IPR013099">
    <property type="entry name" value="K_chnl_dom"/>
</dbReference>
<keyword evidence="5 11" id="KW-1133">Transmembrane helix</keyword>
<evidence type="ECO:0000256" key="9">
    <source>
        <dbReference type="RuleBase" id="RU003857"/>
    </source>
</evidence>
<evidence type="ECO:0000256" key="3">
    <source>
        <dbReference type="ARBA" id="ARBA00022692"/>
    </source>
</evidence>
<dbReference type="Ensembl" id="ENSSVLT00005004646.1">
    <property type="protein sequence ID" value="ENSSVLP00005004226.1"/>
    <property type="gene ID" value="ENSSVLG00005003385.1"/>
</dbReference>
<evidence type="ECO:0000256" key="8">
    <source>
        <dbReference type="ARBA" id="ARBA00023303"/>
    </source>
</evidence>
<keyword evidence="14" id="KW-1185">Reference proteome</keyword>
<dbReference type="Pfam" id="PF07885">
    <property type="entry name" value="Ion_trans_2"/>
    <property type="match status" value="2"/>
</dbReference>
<dbReference type="GO" id="GO:0015271">
    <property type="term" value="F:outward rectifier potassium channel activity"/>
    <property type="evidence" value="ECO:0007669"/>
    <property type="project" value="TreeGrafter"/>
</dbReference>
<dbReference type="Gene3D" id="1.10.287.70">
    <property type="match status" value="1"/>
</dbReference>
<reference evidence="13" key="2">
    <citation type="submission" date="2025-09" db="UniProtKB">
        <authorList>
            <consortium name="Ensembl"/>
        </authorList>
    </citation>
    <scope>IDENTIFICATION</scope>
</reference>
<evidence type="ECO:0000256" key="7">
    <source>
        <dbReference type="ARBA" id="ARBA00023136"/>
    </source>
</evidence>
<dbReference type="InterPro" id="IPR003280">
    <property type="entry name" value="2pore_dom_K_chnl"/>
</dbReference>
<accession>A0A8D2AUI7</accession>